<evidence type="ECO:0000313" key="8">
    <source>
        <dbReference type="Proteomes" id="UP000566440"/>
    </source>
</evidence>
<dbReference type="AlphaFoldDB" id="A0A7K9SP82"/>
<comment type="subcellular location">
    <subcellularLocation>
        <location evidence="1">Nucleus</location>
    </subcellularLocation>
</comment>
<gene>
    <name evidence="7" type="primary">Hsf5</name>
    <name evidence="7" type="ORF">GALDEA_R01037</name>
</gene>
<evidence type="ECO:0000256" key="3">
    <source>
        <dbReference type="ARBA" id="ARBA00023125"/>
    </source>
</evidence>
<dbReference type="PANTHER" id="PTHR10015:SF278">
    <property type="entry name" value="HEAT SHOCK FACTOR PROTEIN 5"/>
    <property type="match status" value="1"/>
</dbReference>
<evidence type="ECO:0000256" key="1">
    <source>
        <dbReference type="ARBA" id="ARBA00004123"/>
    </source>
</evidence>
<dbReference type="GO" id="GO:0005634">
    <property type="term" value="C:nucleus"/>
    <property type="evidence" value="ECO:0007669"/>
    <property type="project" value="UniProtKB-SubCell"/>
</dbReference>
<reference evidence="7 8" key="1">
    <citation type="submission" date="2019-09" db="EMBL/GenBank/DDBJ databases">
        <title>Bird 10,000 Genomes (B10K) Project - Family phase.</title>
        <authorList>
            <person name="Zhang G."/>
        </authorList>
    </citation>
    <scope>NUCLEOTIDE SEQUENCE [LARGE SCALE GENOMIC DNA]</scope>
    <source>
        <strain evidence="7">B10K-DU-001-62</strain>
        <tissue evidence="7">Muscle</tissue>
    </source>
</reference>
<dbReference type="GO" id="GO:0003700">
    <property type="term" value="F:DNA-binding transcription factor activity"/>
    <property type="evidence" value="ECO:0007669"/>
    <property type="project" value="InterPro"/>
</dbReference>
<feature type="non-terminal residue" evidence="7">
    <location>
        <position position="159"/>
    </location>
</feature>
<dbReference type="PANTHER" id="PTHR10015">
    <property type="entry name" value="HEAT SHOCK TRANSCRIPTION FACTOR"/>
    <property type="match status" value="1"/>
</dbReference>
<dbReference type="EMBL" id="VWZX01002386">
    <property type="protein sequence ID" value="NXI37261.1"/>
    <property type="molecule type" value="Genomic_DNA"/>
</dbReference>
<feature type="non-terminal residue" evidence="7">
    <location>
        <position position="1"/>
    </location>
</feature>
<feature type="domain" description="HSF-type DNA-binding" evidence="6">
    <location>
        <begin position="5"/>
        <end position="138"/>
    </location>
</feature>
<protein>
    <submittedName>
        <fullName evidence="7">HSF5 protein</fullName>
    </submittedName>
</protein>
<evidence type="ECO:0000256" key="4">
    <source>
        <dbReference type="ARBA" id="ARBA00023242"/>
    </source>
</evidence>
<name>A0A7K9SP82_9PICI</name>
<dbReference type="Pfam" id="PF00447">
    <property type="entry name" value="HSF_DNA-bind"/>
    <property type="match status" value="1"/>
</dbReference>
<evidence type="ECO:0000256" key="2">
    <source>
        <dbReference type="ARBA" id="ARBA00006403"/>
    </source>
</evidence>
<keyword evidence="3" id="KW-0238">DNA-binding</keyword>
<evidence type="ECO:0000256" key="5">
    <source>
        <dbReference type="RuleBase" id="RU004020"/>
    </source>
</evidence>
<accession>A0A7K9SP82</accession>
<dbReference type="InterPro" id="IPR036388">
    <property type="entry name" value="WH-like_DNA-bd_sf"/>
</dbReference>
<dbReference type="GO" id="GO:0043565">
    <property type="term" value="F:sequence-specific DNA binding"/>
    <property type="evidence" value="ECO:0007669"/>
    <property type="project" value="InterPro"/>
</dbReference>
<dbReference type="OrthoDB" id="6418155at2759"/>
<dbReference type="Proteomes" id="UP000566440">
    <property type="component" value="Unassembled WGS sequence"/>
</dbReference>
<dbReference type="InterPro" id="IPR000232">
    <property type="entry name" value="HSF_DNA-bd"/>
</dbReference>
<dbReference type="Gene3D" id="1.10.10.10">
    <property type="entry name" value="Winged helix-like DNA-binding domain superfamily/Winged helix DNA-binding domain"/>
    <property type="match status" value="1"/>
</dbReference>
<dbReference type="SMART" id="SM00415">
    <property type="entry name" value="HSF"/>
    <property type="match status" value="1"/>
</dbReference>
<keyword evidence="8" id="KW-1185">Reference proteome</keyword>
<sequence>PSSVSPDTFPAKLWWLVNNPQILSITWDDRGQGLLIDEHLFISEVLETDLSFAPGLEVSWAAGSSELFKTRSFPSFIRQLNLYGFHKLSKGLMPGRRPGPCHGAGDSNGVKHGCFLHHFHSPYFLRDRPELLVHLKRLTKANKAKLLGTKDLPSQKPNQ</sequence>
<organism evidence="7 8">
    <name type="scientific">Galbula dea</name>
    <dbReference type="NCBI Taxonomy" id="1109041"/>
    <lineage>
        <taxon>Eukaryota</taxon>
        <taxon>Metazoa</taxon>
        <taxon>Chordata</taxon>
        <taxon>Craniata</taxon>
        <taxon>Vertebrata</taxon>
        <taxon>Euteleostomi</taxon>
        <taxon>Archelosauria</taxon>
        <taxon>Archosauria</taxon>
        <taxon>Dinosauria</taxon>
        <taxon>Saurischia</taxon>
        <taxon>Theropoda</taxon>
        <taxon>Coelurosauria</taxon>
        <taxon>Aves</taxon>
        <taxon>Neognathae</taxon>
        <taxon>Neoaves</taxon>
        <taxon>Telluraves</taxon>
        <taxon>Coraciimorphae</taxon>
        <taxon>Piciformes</taxon>
        <taxon>Galbulidae</taxon>
        <taxon>Galbula</taxon>
    </lineage>
</organism>
<dbReference type="SUPFAM" id="SSF46785">
    <property type="entry name" value="Winged helix' DNA-binding domain"/>
    <property type="match status" value="1"/>
</dbReference>
<evidence type="ECO:0000313" key="7">
    <source>
        <dbReference type="EMBL" id="NXI37261.1"/>
    </source>
</evidence>
<dbReference type="InterPro" id="IPR036390">
    <property type="entry name" value="WH_DNA-bd_sf"/>
</dbReference>
<evidence type="ECO:0000259" key="6">
    <source>
        <dbReference type="SMART" id="SM00415"/>
    </source>
</evidence>
<keyword evidence="4" id="KW-0539">Nucleus</keyword>
<proteinExistence type="inferred from homology"/>
<comment type="similarity">
    <text evidence="2 5">Belongs to the HSF family.</text>
</comment>
<comment type="caution">
    <text evidence="7">The sequence shown here is derived from an EMBL/GenBank/DDBJ whole genome shotgun (WGS) entry which is preliminary data.</text>
</comment>